<reference evidence="2 3" key="1">
    <citation type="journal article" date="2016" name="Mol. Biol. Evol.">
        <title>Comparative Genomics of Early-Diverging Mushroom-Forming Fungi Provides Insights into the Origins of Lignocellulose Decay Capabilities.</title>
        <authorList>
            <person name="Nagy L.G."/>
            <person name="Riley R."/>
            <person name="Tritt A."/>
            <person name="Adam C."/>
            <person name="Daum C."/>
            <person name="Floudas D."/>
            <person name="Sun H."/>
            <person name="Yadav J.S."/>
            <person name="Pangilinan J."/>
            <person name="Larsson K.H."/>
            <person name="Matsuura K."/>
            <person name="Barry K."/>
            <person name="Labutti K."/>
            <person name="Kuo R."/>
            <person name="Ohm R.A."/>
            <person name="Bhattacharya S.S."/>
            <person name="Shirouzu T."/>
            <person name="Yoshinaga Y."/>
            <person name="Martin F.M."/>
            <person name="Grigoriev I.V."/>
            <person name="Hibbett D.S."/>
        </authorList>
    </citation>
    <scope>NUCLEOTIDE SEQUENCE [LARGE SCALE GENOMIC DNA]</scope>
    <source>
        <strain evidence="2 3">HHB12029</strain>
    </source>
</reference>
<dbReference type="EMBL" id="KV426170">
    <property type="protein sequence ID" value="KZV85979.1"/>
    <property type="molecule type" value="Genomic_DNA"/>
</dbReference>
<accession>A0A165ZVI0</accession>
<name>A0A165ZVI0_EXIGL</name>
<organism evidence="2 3">
    <name type="scientific">Exidia glandulosa HHB12029</name>
    <dbReference type="NCBI Taxonomy" id="1314781"/>
    <lineage>
        <taxon>Eukaryota</taxon>
        <taxon>Fungi</taxon>
        <taxon>Dikarya</taxon>
        <taxon>Basidiomycota</taxon>
        <taxon>Agaricomycotina</taxon>
        <taxon>Agaricomycetes</taxon>
        <taxon>Auriculariales</taxon>
        <taxon>Exidiaceae</taxon>
        <taxon>Exidia</taxon>
    </lineage>
</organism>
<dbReference type="Proteomes" id="UP000077266">
    <property type="component" value="Unassembled WGS sequence"/>
</dbReference>
<gene>
    <name evidence="2" type="ORF">EXIGLDRAFT_233410</name>
</gene>
<dbReference type="AlphaFoldDB" id="A0A165ZVI0"/>
<feature type="region of interest" description="Disordered" evidence="1">
    <location>
        <begin position="1"/>
        <end position="35"/>
    </location>
</feature>
<protein>
    <submittedName>
        <fullName evidence="2">Uncharacterized protein</fullName>
    </submittedName>
</protein>
<feature type="region of interest" description="Disordered" evidence="1">
    <location>
        <begin position="94"/>
        <end position="117"/>
    </location>
</feature>
<sequence>MRAGGTVGGGISEMDHTQAGSVYQSRLRSRGGQPRQIRTATDCLLAGSAAPVRICTAAPTAPRTVWVGTGRMAGAISVSALDRPELYVLHGRKSKLSDPGSLPPQNMGPSSSAATPVDSEEMLYPPKHMFRESESGQLIPESFSNTSEPTECDRFTVTVRVEPEVDVHGPTRQCGTYHVDGGVKLDIRWSRSLRVVRMLPGRNVSAVTSRSSQDRIIKSSIQVKSIEKNNGRIVKHAPPMLLLRERA</sequence>
<keyword evidence="3" id="KW-1185">Reference proteome</keyword>
<feature type="compositionally biased region" description="Gly residues" evidence="1">
    <location>
        <begin position="1"/>
        <end position="11"/>
    </location>
</feature>
<dbReference type="InParanoid" id="A0A165ZVI0"/>
<proteinExistence type="predicted"/>
<evidence type="ECO:0000313" key="2">
    <source>
        <dbReference type="EMBL" id="KZV85979.1"/>
    </source>
</evidence>
<feature type="compositionally biased region" description="Polar residues" evidence="1">
    <location>
        <begin position="103"/>
        <end position="114"/>
    </location>
</feature>
<evidence type="ECO:0000256" key="1">
    <source>
        <dbReference type="SAM" id="MobiDB-lite"/>
    </source>
</evidence>
<evidence type="ECO:0000313" key="3">
    <source>
        <dbReference type="Proteomes" id="UP000077266"/>
    </source>
</evidence>